<proteinExistence type="predicted"/>
<gene>
    <name evidence="1" type="ORF">TCNE_LOCUS16019</name>
</gene>
<dbReference type="Proteomes" id="UP000050794">
    <property type="component" value="Unassembled WGS sequence"/>
</dbReference>
<sequence length="169" mass="19016">MPATAYMTSQISRYWKGVHQCTTFGMCNLRLRRPTRSPLRHAAVGKNMAQCNGLYYYTNDSSLESYPPMFDLSTTPGFEPAIFGYVDPRDVHCARRPLGKTLRAEKRASANLCLRKCQGASNRLYDYTNDPSLESYPPVLDIWNVQSSAPSADAFSIAPRGRWEKHGAL</sequence>
<evidence type="ECO:0000313" key="1">
    <source>
        <dbReference type="EMBL" id="VDM47340.1"/>
    </source>
</evidence>
<evidence type="ECO:0000313" key="3">
    <source>
        <dbReference type="WBParaSite" id="TCNE_0001602001-mRNA-1"/>
    </source>
</evidence>
<reference evidence="3" key="1">
    <citation type="submission" date="2016-06" db="UniProtKB">
        <authorList>
            <consortium name="WormBaseParasite"/>
        </authorList>
    </citation>
    <scope>IDENTIFICATION</scope>
</reference>
<name>A0A183V5J9_TOXCA</name>
<accession>A0A183V5J9</accession>
<evidence type="ECO:0000313" key="2">
    <source>
        <dbReference type="Proteomes" id="UP000050794"/>
    </source>
</evidence>
<keyword evidence="2" id="KW-1185">Reference proteome</keyword>
<protein>
    <submittedName>
        <fullName evidence="1 3">Uncharacterized protein</fullName>
    </submittedName>
</protein>
<dbReference type="WBParaSite" id="TCNE_0001602001-mRNA-1">
    <property type="protein sequence ID" value="TCNE_0001602001-mRNA-1"/>
    <property type="gene ID" value="TCNE_0001602001"/>
</dbReference>
<dbReference type="EMBL" id="UYWY01023272">
    <property type="protein sequence ID" value="VDM47340.1"/>
    <property type="molecule type" value="Genomic_DNA"/>
</dbReference>
<dbReference type="AlphaFoldDB" id="A0A183V5J9"/>
<reference evidence="1 2" key="2">
    <citation type="submission" date="2018-11" db="EMBL/GenBank/DDBJ databases">
        <authorList>
            <consortium name="Pathogen Informatics"/>
        </authorList>
    </citation>
    <scope>NUCLEOTIDE SEQUENCE [LARGE SCALE GENOMIC DNA]</scope>
</reference>
<organism evidence="2 3">
    <name type="scientific">Toxocara canis</name>
    <name type="common">Canine roundworm</name>
    <dbReference type="NCBI Taxonomy" id="6265"/>
    <lineage>
        <taxon>Eukaryota</taxon>
        <taxon>Metazoa</taxon>
        <taxon>Ecdysozoa</taxon>
        <taxon>Nematoda</taxon>
        <taxon>Chromadorea</taxon>
        <taxon>Rhabditida</taxon>
        <taxon>Spirurina</taxon>
        <taxon>Ascaridomorpha</taxon>
        <taxon>Ascaridoidea</taxon>
        <taxon>Toxocaridae</taxon>
        <taxon>Toxocara</taxon>
    </lineage>
</organism>